<dbReference type="InterPro" id="IPR044974">
    <property type="entry name" value="Disease_R_plants"/>
</dbReference>
<dbReference type="PANTHER" id="PTHR11017">
    <property type="entry name" value="LEUCINE-RICH REPEAT-CONTAINING PROTEIN"/>
    <property type="match status" value="1"/>
</dbReference>
<dbReference type="Gene3D" id="3.40.50.300">
    <property type="entry name" value="P-loop containing nucleotide triphosphate hydrolases"/>
    <property type="match status" value="1"/>
</dbReference>
<organism evidence="1">
    <name type="scientific">Lactuca sativa</name>
    <name type="common">Garden lettuce</name>
    <dbReference type="NCBI Taxonomy" id="4236"/>
    <lineage>
        <taxon>Eukaryota</taxon>
        <taxon>Viridiplantae</taxon>
        <taxon>Streptophyta</taxon>
        <taxon>Embryophyta</taxon>
        <taxon>Tracheophyta</taxon>
        <taxon>Spermatophyta</taxon>
        <taxon>Magnoliopsida</taxon>
        <taxon>eudicotyledons</taxon>
        <taxon>Gunneridae</taxon>
        <taxon>Pentapetalae</taxon>
        <taxon>asterids</taxon>
        <taxon>campanulids</taxon>
        <taxon>Asterales</taxon>
        <taxon>Asteraceae</taxon>
        <taxon>Cichorioideae</taxon>
        <taxon>Cichorieae</taxon>
        <taxon>Lactucinae</taxon>
        <taxon>Lactuca</taxon>
    </lineage>
</organism>
<feature type="non-terminal residue" evidence="1">
    <location>
        <position position="1"/>
    </location>
</feature>
<name>Q6YFH1_LACSA</name>
<dbReference type="PANTHER" id="PTHR11017:SF313">
    <property type="entry name" value="TIR DOMAIN, P-LOOP CONTAINING NUCLEOSIDE TRIPHOSPHATE HYDROLASE"/>
    <property type="match status" value="1"/>
</dbReference>
<accession>Q6YFH1</accession>
<dbReference type="SUPFAM" id="SSF52540">
    <property type="entry name" value="P-loop containing nucleoside triphosphate hydrolases"/>
    <property type="match status" value="1"/>
</dbReference>
<protein>
    <submittedName>
        <fullName evidence="1">Resistance protein candidate</fullName>
    </submittedName>
</protein>
<dbReference type="EMBL" id="AY153830">
    <property type="protein sequence ID" value="AAN87305.1"/>
    <property type="molecule type" value="Genomic_DNA"/>
</dbReference>
<reference evidence="1" key="1">
    <citation type="submission" date="2002-09" db="EMBL/GenBank/DDBJ databases">
        <title>Comparative Analysis of NBS Domain Sequences of NBS-LRR Disease Resistance Genes from Sunflower, Lettuce, and Chicory.</title>
        <authorList>
            <person name="Plocik A.M."/>
            <person name="Layden J."/>
            <person name="Kesseli R.V."/>
        </authorList>
    </citation>
    <scope>NUCLEOTIDE SEQUENCE</scope>
</reference>
<dbReference type="GO" id="GO:0006952">
    <property type="term" value="P:defense response"/>
    <property type="evidence" value="ECO:0007669"/>
    <property type="project" value="InterPro"/>
</dbReference>
<evidence type="ECO:0000313" key="1">
    <source>
        <dbReference type="EMBL" id="AAN87305.1"/>
    </source>
</evidence>
<sequence>LAKYVYELHYSEFDTCSFIEDISRRCDEHFNGLVDLQKQLYDGISKTSPIQVHDVSMYTSKIETVLASRKVFLVLDDIDNLMQLNALLG</sequence>
<dbReference type="InterPro" id="IPR027417">
    <property type="entry name" value="P-loop_NTPase"/>
</dbReference>
<proteinExistence type="predicted"/>
<dbReference type="AlphaFoldDB" id="Q6YFH1"/>
<feature type="non-terminal residue" evidence="1">
    <location>
        <position position="89"/>
    </location>
</feature>